<reference evidence="1 2" key="1">
    <citation type="submission" date="2023-07" db="EMBL/GenBank/DDBJ databases">
        <title>Genomic Encyclopedia of Type Strains, Phase IV (KMG-IV): sequencing the most valuable type-strain genomes for metagenomic binning, comparative biology and taxonomic classification.</title>
        <authorList>
            <person name="Goeker M."/>
        </authorList>
    </citation>
    <scope>NUCLEOTIDE SEQUENCE [LARGE SCALE GENOMIC DNA]</scope>
    <source>
        <strain evidence="1 2">DSM 19598</strain>
    </source>
</reference>
<evidence type="ECO:0000313" key="2">
    <source>
        <dbReference type="Proteomes" id="UP001242313"/>
    </source>
</evidence>
<organism evidence="1 2">
    <name type="scientific">Mesobacillus stamsii</name>
    <dbReference type="NCBI Taxonomy" id="225347"/>
    <lineage>
        <taxon>Bacteria</taxon>
        <taxon>Bacillati</taxon>
        <taxon>Bacillota</taxon>
        <taxon>Bacilli</taxon>
        <taxon>Bacillales</taxon>
        <taxon>Bacillaceae</taxon>
        <taxon>Mesobacillus</taxon>
    </lineage>
</organism>
<comment type="caution">
    <text evidence="1">The sequence shown here is derived from an EMBL/GenBank/DDBJ whole genome shotgun (WGS) entry which is preliminary data.</text>
</comment>
<accession>A0ABU0FVY3</accession>
<sequence length="51" mass="5540">MELHIGFLFIKIRTTSPVKPSEAQDVLDPPATGRGVIGGQRLSGLNKALFY</sequence>
<proteinExistence type="predicted"/>
<dbReference type="EMBL" id="JAUSUN010000012">
    <property type="protein sequence ID" value="MDQ0414080.1"/>
    <property type="molecule type" value="Genomic_DNA"/>
</dbReference>
<protein>
    <submittedName>
        <fullName evidence="1">Uncharacterized protein</fullName>
    </submittedName>
</protein>
<dbReference type="Proteomes" id="UP001242313">
    <property type="component" value="Unassembled WGS sequence"/>
</dbReference>
<name>A0ABU0FVY3_9BACI</name>
<evidence type="ECO:0000313" key="1">
    <source>
        <dbReference type="EMBL" id="MDQ0414080.1"/>
    </source>
</evidence>
<gene>
    <name evidence="1" type="ORF">J2S25_002287</name>
</gene>
<keyword evidence="2" id="KW-1185">Reference proteome</keyword>